<comment type="subcellular location">
    <subcellularLocation>
        <location evidence="8">Cytoplasm</location>
    </subcellularLocation>
</comment>
<evidence type="ECO:0000256" key="2">
    <source>
        <dbReference type="ARBA" id="ARBA00022605"/>
    </source>
</evidence>
<keyword evidence="7 8" id="KW-0170">Cobalt</keyword>
<feature type="binding site" evidence="8">
    <location>
        <position position="62"/>
    </location>
    <ligand>
        <name>Zn(2+)</name>
        <dbReference type="ChEBI" id="CHEBI:29105"/>
        <label>1</label>
    </ligand>
</feature>
<keyword evidence="6 8" id="KW-0457">Lysine biosynthesis</keyword>
<dbReference type="UniPathway" id="UPA00033">
    <property type="reaction ID" value="UER00039"/>
</dbReference>
<keyword evidence="5 8" id="KW-0862">Zinc</keyword>
<keyword evidence="2 8" id="KW-0028">Amino-acid biosynthesis</keyword>
<feature type="active site" description="Proton acceptor" evidence="8">
    <location>
        <position position="117"/>
    </location>
</feature>
<evidence type="ECO:0000313" key="9">
    <source>
        <dbReference type="EMBL" id="HGS20852.1"/>
    </source>
</evidence>
<dbReference type="GO" id="GO:0016811">
    <property type="term" value="F:hydrolase activity, acting on carbon-nitrogen (but not peptide) bonds, in linear amides"/>
    <property type="evidence" value="ECO:0007669"/>
    <property type="project" value="UniProtKB-UniRule"/>
</dbReference>
<evidence type="ECO:0000256" key="5">
    <source>
        <dbReference type="ARBA" id="ARBA00022833"/>
    </source>
</evidence>
<comment type="catalytic activity">
    <reaction evidence="8">
        <text>[amino-group carrier protein]-C-terminal-gamma-(L-lysyl)-L-glutamate + H2O = [amino-group carrier protein]-C-terminal-L-glutamate + L-lysine</text>
        <dbReference type="Rhea" id="RHEA:48684"/>
        <dbReference type="Rhea" id="RHEA-COMP:9693"/>
        <dbReference type="Rhea" id="RHEA-COMP:9715"/>
        <dbReference type="ChEBI" id="CHEBI:15377"/>
        <dbReference type="ChEBI" id="CHEBI:32551"/>
        <dbReference type="ChEBI" id="CHEBI:78525"/>
        <dbReference type="ChEBI" id="CHEBI:78526"/>
        <dbReference type="EC" id="3.5.1.130"/>
    </reaction>
</comment>
<dbReference type="SUPFAM" id="SSF53187">
    <property type="entry name" value="Zn-dependent exopeptidases"/>
    <property type="match status" value="1"/>
</dbReference>
<sequence>MDDLAILIGLLKHYSPTGSEGSAVNYLVDLMSQLGFQAQIDRTGNAVGILGEGPRELVLLGHIDTVPGEIPVQTIGDRLYGRGAVDAKGPLACFTAAAARVGARAGWRIIVIGALAEEGDSHGARGILSEYHPEVVIIGEPSGWEHVTLGYKGSAWVRLQVDKPVAHTASQLESACEAAVEAWIQVKAYATRLNAGKNRVFDQLTPSLRDMKSSTNGFIHSAQLEINFRLPPGLSSESLISGLQALVPDANLDLVDWIPSYRAEKNTPLVRAMLAGIRSQGGTPTFSLKTGTADLNIVAPVWKCQAVAYGPGDSTLDHTPEEHILISEYYQSVKVLSQALLQLTSS</sequence>
<evidence type="ECO:0000256" key="3">
    <source>
        <dbReference type="ARBA" id="ARBA00022723"/>
    </source>
</evidence>
<dbReference type="Pfam" id="PF01546">
    <property type="entry name" value="Peptidase_M20"/>
    <property type="match status" value="1"/>
</dbReference>
<accession>A0A7C4KG99</accession>
<proteinExistence type="inferred from homology"/>
<dbReference type="GO" id="GO:0008270">
    <property type="term" value="F:zinc ion binding"/>
    <property type="evidence" value="ECO:0007669"/>
    <property type="project" value="UniProtKB-UniRule"/>
</dbReference>
<evidence type="ECO:0000256" key="4">
    <source>
        <dbReference type="ARBA" id="ARBA00022801"/>
    </source>
</evidence>
<dbReference type="EMBL" id="DSYK01000162">
    <property type="protein sequence ID" value="HGS20852.1"/>
    <property type="molecule type" value="Genomic_DNA"/>
</dbReference>
<keyword evidence="3 8" id="KW-0479">Metal-binding</keyword>
<dbReference type="HAMAP" id="MF_01120">
    <property type="entry name" value="LysK"/>
    <property type="match status" value="1"/>
</dbReference>
<feature type="active site" evidence="8">
    <location>
        <position position="64"/>
    </location>
</feature>
<keyword evidence="4 8" id="KW-0378">Hydrolase</keyword>
<dbReference type="Gene3D" id="3.40.630.10">
    <property type="entry name" value="Zn peptidases"/>
    <property type="match status" value="2"/>
</dbReference>
<dbReference type="AlphaFoldDB" id="A0A7C4KG99"/>
<dbReference type="InterPro" id="IPR002933">
    <property type="entry name" value="Peptidase_M20"/>
</dbReference>
<feature type="binding site" evidence="8">
    <location>
        <position position="118"/>
    </location>
    <ligand>
        <name>Zn(2+)</name>
        <dbReference type="ChEBI" id="CHEBI:29105"/>
        <label>2</label>
    </ligand>
</feature>
<dbReference type="InterPro" id="IPR010175">
    <property type="entry name" value="LysK"/>
</dbReference>
<dbReference type="GO" id="GO:0050897">
    <property type="term" value="F:cobalt ion binding"/>
    <property type="evidence" value="ECO:0007669"/>
    <property type="project" value="UniProtKB-UniRule"/>
</dbReference>
<dbReference type="GO" id="GO:0005737">
    <property type="term" value="C:cytoplasm"/>
    <property type="evidence" value="ECO:0007669"/>
    <property type="project" value="UniProtKB-SubCell"/>
</dbReference>
<keyword evidence="1 8" id="KW-0963">Cytoplasm</keyword>
<dbReference type="InterPro" id="IPR050072">
    <property type="entry name" value="Peptidase_M20A"/>
</dbReference>
<comment type="caution">
    <text evidence="9">The sequence shown here is derived from an EMBL/GenBank/DDBJ whole genome shotgun (WGS) entry which is preliminary data.</text>
</comment>
<reference evidence="9" key="1">
    <citation type="journal article" date="2020" name="mSystems">
        <title>Genome- and Community-Level Interaction Insights into Carbon Utilization and Element Cycling Functions of Hydrothermarchaeota in Hydrothermal Sediment.</title>
        <authorList>
            <person name="Zhou Z."/>
            <person name="Liu Y."/>
            <person name="Xu W."/>
            <person name="Pan J."/>
            <person name="Luo Z.H."/>
            <person name="Li M."/>
        </authorList>
    </citation>
    <scope>NUCLEOTIDE SEQUENCE [LARGE SCALE GENOMIC DNA]</scope>
    <source>
        <strain evidence="9">SpSt-573</strain>
    </source>
</reference>
<dbReference type="NCBIfam" id="NF003367">
    <property type="entry name" value="PRK04443.1"/>
    <property type="match status" value="1"/>
</dbReference>
<gene>
    <name evidence="8" type="primary">lysK</name>
    <name evidence="9" type="ORF">ENT37_03165</name>
</gene>
<feature type="binding site" evidence="8">
    <location>
        <position position="140"/>
    </location>
    <ligand>
        <name>Zn(2+)</name>
        <dbReference type="ChEBI" id="CHEBI:29105"/>
        <label>1</label>
    </ligand>
</feature>
<dbReference type="GO" id="GO:0019878">
    <property type="term" value="P:lysine biosynthetic process via aminoadipic acid"/>
    <property type="evidence" value="ECO:0007669"/>
    <property type="project" value="UniProtKB-UniRule"/>
</dbReference>
<feature type="binding site" evidence="8">
    <location>
        <position position="318"/>
    </location>
    <ligand>
        <name>Zn(2+)</name>
        <dbReference type="ChEBI" id="CHEBI:29105"/>
        <label>2</label>
    </ligand>
</feature>
<comment type="similarity">
    <text evidence="8">Belongs to the peptidase M20A family. LysK subfamily.</text>
</comment>
<evidence type="ECO:0000256" key="1">
    <source>
        <dbReference type="ARBA" id="ARBA00022490"/>
    </source>
</evidence>
<dbReference type="PANTHER" id="PTHR43808:SF28">
    <property type="entry name" value="[LYSW]-LYSINE_[LYSW]-ORNITHINE HYDROLASE"/>
    <property type="match status" value="1"/>
</dbReference>
<feature type="binding site" evidence="8">
    <location>
        <position position="86"/>
    </location>
    <ligand>
        <name>Zn(2+)</name>
        <dbReference type="ChEBI" id="CHEBI:29105"/>
        <label>1</label>
    </ligand>
</feature>
<comment type="cofactor">
    <cofactor evidence="8">
        <name>Zn(2+)</name>
        <dbReference type="ChEBI" id="CHEBI:29105"/>
    </cofactor>
    <cofactor evidence="8">
        <name>Co(2+)</name>
        <dbReference type="ChEBI" id="CHEBI:48828"/>
    </cofactor>
    <text evidence="8">Binds 2 Zn(2+) or Co(2+) ions per subunit.</text>
</comment>
<dbReference type="EC" id="3.5.1.130" evidence="8"/>
<comment type="pathway">
    <text evidence="8">Amino-acid biosynthesis; L-lysine biosynthesis via AAA pathway; L-lysine from L-alpha-aminoadipate (Thermus route): step 5/5.</text>
</comment>
<name>A0A7C4KG99_9CHLR</name>
<dbReference type="PANTHER" id="PTHR43808">
    <property type="entry name" value="ACETYLORNITHINE DEACETYLASE"/>
    <property type="match status" value="1"/>
</dbReference>
<organism evidence="9">
    <name type="scientific">Anaerolinea thermolimosa</name>
    <dbReference type="NCBI Taxonomy" id="229919"/>
    <lineage>
        <taxon>Bacteria</taxon>
        <taxon>Bacillati</taxon>
        <taxon>Chloroflexota</taxon>
        <taxon>Anaerolineae</taxon>
        <taxon>Anaerolineales</taxon>
        <taxon>Anaerolineaceae</taxon>
        <taxon>Anaerolinea</taxon>
    </lineage>
</organism>
<feature type="binding site" evidence="8">
    <location>
        <position position="86"/>
    </location>
    <ligand>
        <name>Zn(2+)</name>
        <dbReference type="ChEBI" id="CHEBI:29105"/>
        <label>2</label>
    </ligand>
</feature>
<evidence type="ECO:0000256" key="7">
    <source>
        <dbReference type="ARBA" id="ARBA00023285"/>
    </source>
</evidence>
<protein>
    <recommendedName>
        <fullName evidence="8">Putative [LysW]-lysine hydrolase</fullName>
        <ecNumber evidence="8">3.5.1.130</ecNumber>
    </recommendedName>
</protein>
<comment type="function">
    <text evidence="8">Catalyzes the release of L-lysine from [LysW]-gamma-L-lysine.</text>
</comment>
<dbReference type="NCBIfam" id="TIGR01902">
    <property type="entry name" value="dapE-lys-deAc"/>
    <property type="match status" value="1"/>
</dbReference>
<evidence type="ECO:0000256" key="6">
    <source>
        <dbReference type="ARBA" id="ARBA00023154"/>
    </source>
</evidence>
<evidence type="ECO:0000256" key="8">
    <source>
        <dbReference type="HAMAP-Rule" id="MF_01120"/>
    </source>
</evidence>